<accession>A0ACC3BC78</accession>
<name>A0ACC3BC78_9EURO</name>
<comment type="caution">
    <text evidence="1">The sequence shown here is derived from an EMBL/GenBank/DDBJ whole genome shotgun (WGS) entry which is preliminary data.</text>
</comment>
<sequence>MPHSALFTTFSSVNPDQKSLQGHQLADEPTSDNFADFPEPTLTSKPPLKRALLEAAPLKERSIKKHKREDIVSIRLPEPHEMPPIEDDGTKPPYSYATLIGMSILRAQNRRLTLAQIYKWISDTFSYYKNSDPGWQNSIRHNLSLNKAFIKQERPKDDPGKGNYWAIEPGMEAQFLKDKPLRRATMSSLPLPAALPTQNASSTAWAVPTPSNASFPPTGPKPSKNVDLSSDATLPASDPALQEDTVDECVSAPAPHALPPRSSPPQPIHSSPPIVPPRFTRQGTPPTPSQAAASGVISRTRKRKSIAMNDSGYFSSLESSAMRPNKAGHILTSDLDIEPPRIKRGRAEEEIARIRSSSHDASPSRTNALKDAGLIVGSSPLRGGYVSMLPPPITPVIKFKKPAKPPPSVSPNTNLRNHRKKIQQMVNSPIKHLGLTDEDLPWSPAFNIQDETFTPNDNLHASFDVFADHTADNFSASAYGSPEKRSIKRVRNDASGSGNNVLTDITAVNVNSRASAPSVPASKSKGLLFPDSPSKVPDSGRFVDTANDDFFSFHLFDESPGDVDGVDLLQGFQKIGGASRDELSRSKPRPHLNHRSNTSLF</sequence>
<evidence type="ECO:0000313" key="1">
    <source>
        <dbReference type="EMBL" id="KAK1148270.1"/>
    </source>
</evidence>
<reference evidence="1 2" key="1">
    <citation type="journal article" date="2023" name="ACS Omega">
        <title>Identification of the Neoaspergillic Acid Biosynthesis Gene Cluster by Establishing an In Vitro CRISPR-Ribonucleoprotein Genetic System in Aspergillus melleus.</title>
        <authorList>
            <person name="Yuan B."/>
            <person name="Grau M.F."/>
            <person name="Murata R.M."/>
            <person name="Torok T."/>
            <person name="Venkateswaran K."/>
            <person name="Stajich J.E."/>
            <person name="Wang C.C.C."/>
        </authorList>
    </citation>
    <scope>NUCLEOTIDE SEQUENCE [LARGE SCALE GENOMIC DNA]</scope>
    <source>
        <strain evidence="1 2">IMV 1140</strain>
    </source>
</reference>
<dbReference type="EMBL" id="JAOPJF010000008">
    <property type="protein sequence ID" value="KAK1148270.1"/>
    <property type="molecule type" value="Genomic_DNA"/>
</dbReference>
<organism evidence="1 2">
    <name type="scientific">Aspergillus melleus</name>
    <dbReference type="NCBI Taxonomy" id="138277"/>
    <lineage>
        <taxon>Eukaryota</taxon>
        <taxon>Fungi</taxon>
        <taxon>Dikarya</taxon>
        <taxon>Ascomycota</taxon>
        <taxon>Pezizomycotina</taxon>
        <taxon>Eurotiomycetes</taxon>
        <taxon>Eurotiomycetidae</taxon>
        <taxon>Eurotiales</taxon>
        <taxon>Aspergillaceae</taxon>
        <taxon>Aspergillus</taxon>
        <taxon>Aspergillus subgen. Circumdati</taxon>
    </lineage>
</organism>
<proteinExistence type="predicted"/>
<gene>
    <name evidence="1" type="primary">HCM1</name>
    <name evidence="1" type="ORF">N8T08_010079</name>
</gene>
<dbReference type="Proteomes" id="UP001177260">
    <property type="component" value="Unassembled WGS sequence"/>
</dbReference>
<keyword evidence="2" id="KW-1185">Reference proteome</keyword>
<evidence type="ECO:0000313" key="2">
    <source>
        <dbReference type="Proteomes" id="UP001177260"/>
    </source>
</evidence>
<protein>
    <submittedName>
        <fullName evidence="1">Forkhead transcription factor</fullName>
    </submittedName>
</protein>